<name>A0A366D0B6_9GAMM</name>
<keyword evidence="6" id="KW-0472">Membrane</keyword>
<dbReference type="GO" id="GO:0017004">
    <property type="term" value="P:cytochrome complex assembly"/>
    <property type="evidence" value="ECO:0007669"/>
    <property type="project" value="TreeGrafter"/>
</dbReference>
<evidence type="ECO:0000256" key="2">
    <source>
        <dbReference type="ARBA" id="ARBA00004050"/>
    </source>
</evidence>
<proteinExistence type="predicted"/>
<feature type="transmembrane region" description="Helical" evidence="6">
    <location>
        <begin position="59"/>
        <end position="79"/>
    </location>
</feature>
<dbReference type="Gene3D" id="1.20.1300.10">
    <property type="entry name" value="Fumarate reductase/succinate dehydrogenase, transmembrane subunit"/>
    <property type="match status" value="1"/>
</dbReference>
<evidence type="ECO:0000256" key="6">
    <source>
        <dbReference type="SAM" id="Phobius"/>
    </source>
</evidence>
<dbReference type="NCBIfam" id="TIGR02968">
    <property type="entry name" value="succ_dehyd_anc"/>
    <property type="match status" value="1"/>
</dbReference>
<dbReference type="AlphaFoldDB" id="A0A366D0B6"/>
<comment type="subcellular location">
    <subcellularLocation>
        <location evidence="3">Membrane</location>
        <topology evidence="3">Multi-pass membrane protein</topology>
    </subcellularLocation>
</comment>
<keyword evidence="4 6" id="KW-0812">Transmembrane</keyword>
<keyword evidence="5 6" id="KW-1133">Transmembrane helix</keyword>
<dbReference type="EMBL" id="QNRF01000005">
    <property type="protein sequence ID" value="RBO82904.1"/>
    <property type="molecule type" value="Genomic_DNA"/>
</dbReference>
<dbReference type="GO" id="GO:0009055">
    <property type="term" value="F:electron transfer activity"/>
    <property type="evidence" value="ECO:0007669"/>
    <property type="project" value="TreeGrafter"/>
</dbReference>
<comment type="cofactor">
    <cofactor evidence="1">
        <name>heme</name>
        <dbReference type="ChEBI" id="CHEBI:30413"/>
    </cofactor>
</comment>
<feature type="transmembrane region" description="Helical" evidence="6">
    <location>
        <begin position="21"/>
        <end position="39"/>
    </location>
</feature>
<dbReference type="SUPFAM" id="SSF81343">
    <property type="entry name" value="Fumarate reductase respiratory complex transmembrane subunits"/>
    <property type="match status" value="1"/>
</dbReference>
<dbReference type="Proteomes" id="UP000252086">
    <property type="component" value="Unassembled WGS sequence"/>
</dbReference>
<evidence type="ECO:0000256" key="1">
    <source>
        <dbReference type="ARBA" id="ARBA00001971"/>
    </source>
</evidence>
<dbReference type="GO" id="GO:0006099">
    <property type="term" value="P:tricarboxylic acid cycle"/>
    <property type="evidence" value="ECO:0007669"/>
    <property type="project" value="UniProtKB-UniPathway"/>
</dbReference>
<organism evidence="7 8">
    <name type="scientific">Marinomonas aquiplantarum</name>
    <dbReference type="NCBI Taxonomy" id="491951"/>
    <lineage>
        <taxon>Bacteria</taxon>
        <taxon>Pseudomonadati</taxon>
        <taxon>Pseudomonadota</taxon>
        <taxon>Gammaproteobacteria</taxon>
        <taxon>Oceanospirillales</taxon>
        <taxon>Oceanospirillaceae</taxon>
        <taxon>Marinomonas</taxon>
    </lineage>
</organism>
<evidence type="ECO:0000313" key="7">
    <source>
        <dbReference type="EMBL" id="RBO82904.1"/>
    </source>
</evidence>
<accession>A0A366D0B6</accession>
<dbReference type="GO" id="GO:0005886">
    <property type="term" value="C:plasma membrane"/>
    <property type="evidence" value="ECO:0007669"/>
    <property type="project" value="TreeGrafter"/>
</dbReference>
<dbReference type="UniPathway" id="UPA00223"/>
<sequence length="116" mass="12770">MAISAADKARSGTKEWLFQRITNALICVWAIITVVLLIDNQPSNLADFSALLAPIWYKALSSVVLILAAFNSVLAGWQISTDYIKGLAINLIFNLLVRLISLVYLVVGMYVLWGLS</sequence>
<reference evidence="7 8" key="1">
    <citation type="submission" date="2018-06" db="EMBL/GenBank/DDBJ databases">
        <title>Genomic Encyclopedia of Type Strains, Phase III (KMG-III): the genomes of soil and plant-associated and newly described type strains.</title>
        <authorList>
            <person name="Whitman W."/>
        </authorList>
    </citation>
    <scope>NUCLEOTIDE SEQUENCE [LARGE SCALE GENOMIC DNA]</scope>
    <source>
        <strain evidence="7 8">CECT 7732</strain>
    </source>
</reference>
<dbReference type="InterPro" id="IPR014312">
    <property type="entry name" value="Succ_DH_anchor"/>
</dbReference>
<feature type="transmembrane region" description="Helical" evidence="6">
    <location>
        <begin position="91"/>
        <end position="113"/>
    </location>
</feature>
<comment type="caution">
    <text evidence="7">The sequence shown here is derived from an EMBL/GenBank/DDBJ whole genome shotgun (WGS) entry which is preliminary data.</text>
</comment>
<dbReference type="InterPro" id="IPR034804">
    <property type="entry name" value="SQR/QFR_C/D"/>
</dbReference>
<gene>
    <name evidence="7" type="ORF">DFP76_105379</name>
</gene>
<evidence type="ECO:0000256" key="5">
    <source>
        <dbReference type="ARBA" id="ARBA00022989"/>
    </source>
</evidence>
<dbReference type="GO" id="GO:0020037">
    <property type="term" value="F:heme binding"/>
    <property type="evidence" value="ECO:0007669"/>
    <property type="project" value="InterPro"/>
</dbReference>
<dbReference type="OrthoDB" id="5612767at2"/>
<evidence type="ECO:0000256" key="4">
    <source>
        <dbReference type="ARBA" id="ARBA00022692"/>
    </source>
</evidence>
<dbReference type="PANTHER" id="PTHR38689:SF1">
    <property type="entry name" value="SUCCINATE DEHYDROGENASE HYDROPHOBIC MEMBRANE ANCHOR SUBUNIT"/>
    <property type="match status" value="1"/>
</dbReference>
<keyword evidence="8" id="KW-1185">Reference proteome</keyword>
<comment type="function">
    <text evidence="2">Membrane-anchoring subunit of succinate dehydrogenase (SDH).</text>
</comment>
<protein>
    <submittedName>
        <fullName evidence="7">Succinate dehydrogenase / fumarate reductase membrane anchor subunit</fullName>
    </submittedName>
</protein>
<evidence type="ECO:0000313" key="8">
    <source>
        <dbReference type="Proteomes" id="UP000252086"/>
    </source>
</evidence>
<dbReference type="PANTHER" id="PTHR38689">
    <property type="entry name" value="SUCCINATE DEHYDROGENASE HYDROPHOBIC MEMBRANE ANCHOR SUBUNIT"/>
    <property type="match status" value="1"/>
</dbReference>
<dbReference type="RefSeq" id="WP_113874845.1">
    <property type="nucleotide sequence ID" value="NZ_QNRF01000005.1"/>
</dbReference>
<evidence type="ECO:0000256" key="3">
    <source>
        <dbReference type="ARBA" id="ARBA00004141"/>
    </source>
</evidence>